<dbReference type="GO" id="GO:0006567">
    <property type="term" value="P:L-threonine catabolic process"/>
    <property type="evidence" value="ECO:0007669"/>
    <property type="project" value="TreeGrafter"/>
</dbReference>
<evidence type="ECO:0000256" key="1">
    <source>
        <dbReference type="ARBA" id="ARBA00001933"/>
    </source>
</evidence>
<gene>
    <name evidence="11" type="ORF">WICPIJ_009750</name>
</gene>
<organism evidence="11 12">
    <name type="scientific">Wickerhamomyces pijperi</name>
    <name type="common">Yeast</name>
    <name type="synonym">Pichia pijperi</name>
    <dbReference type="NCBI Taxonomy" id="599730"/>
    <lineage>
        <taxon>Eukaryota</taxon>
        <taxon>Fungi</taxon>
        <taxon>Dikarya</taxon>
        <taxon>Ascomycota</taxon>
        <taxon>Saccharomycotina</taxon>
        <taxon>Saccharomycetes</taxon>
        <taxon>Phaffomycetales</taxon>
        <taxon>Wickerhamomycetaceae</taxon>
        <taxon>Wickerhamomyces</taxon>
    </lineage>
</organism>
<evidence type="ECO:0000256" key="9">
    <source>
        <dbReference type="PIRSR" id="PIRSR017617-1"/>
    </source>
</evidence>
<dbReference type="GO" id="GO:0008732">
    <property type="term" value="F:L-allo-threonine aldolase activity"/>
    <property type="evidence" value="ECO:0007669"/>
    <property type="project" value="TreeGrafter"/>
</dbReference>
<dbReference type="Gene3D" id="3.40.640.10">
    <property type="entry name" value="Type I PLP-dependent aspartate aminotransferase-like (Major domain)"/>
    <property type="match status" value="1"/>
</dbReference>
<dbReference type="EMBL" id="JAEUBG010005637">
    <property type="protein sequence ID" value="KAH3673477.1"/>
    <property type="molecule type" value="Genomic_DNA"/>
</dbReference>
<dbReference type="NCBIfam" id="NF041359">
    <property type="entry name" value="GntG_guanitoxin"/>
    <property type="match status" value="1"/>
</dbReference>
<evidence type="ECO:0000256" key="3">
    <source>
        <dbReference type="ARBA" id="ARBA00022898"/>
    </source>
</evidence>
<evidence type="ECO:0000256" key="8">
    <source>
        <dbReference type="ARBA" id="ARBA00066573"/>
    </source>
</evidence>
<dbReference type="AlphaFoldDB" id="A0A9P8PKF3"/>
<evidence type="ECO:0000313" key="12">
    <source>
        <dbReference type="Proteomes" id="UP000774326"/>
    </source>
</evidence>
<evidence type="ECO:0000313" key="11">
    <source>
        <dbReference type="EMBL" id="KAH3673477.1"/>
    </source>
</evidence>
<dbReference type="InterPro" id="IPR001597">
    <property type="entry name" value="ArAA_b-elim_lyase/Thr_aldolase"/>
</dbReference>
<comment type="caution">
    <text evidence="11">The sequence shown here is derived from an EMBL/GenBank/DDBJ whole genome shotgun (WGS) entry which is preliminary data.</text>
</comment>
<evidence type="ECO:0000256" key="5">
    <source>
        <dbReference type="ARBA" id="ARBA00050410"/>
    </source>
</evidence>
<reference evidence="11" key="2">
    <citation type="submission" date="2021-01" db="EMBL/GenBank/DDBJ databases">
        <authorList>
            <person name="Schikora-Tamarit M.A."/>
        </authorList>
    </citation>
    <scope>NUCLEOTIDE SEQUENCE</scope>
    <source>
        <strain evidence="11">CBS2887</strain>
    </source>
</reference>
<evidence type="ECO:0000256" key="6">
    <source>
        <dbReference type="ARBA" id="ARBA00050939"/>
    </source>
</evidence>
<dbReference type="PANTHER" id="PTHR48097">
    <property type="entry name" value="L-THREONINE ALDOLASE-RELATED"/>
    <property type="match status" value="1"/>
</dbReference>
<comment type="catalytic activity">
    <reaction evidence="5">
        <text>L-threonine = acetaldehyde + glycine</text>
        <dbReference type="Rhea" id="RHEA:19625"/>
        <dbReference type="ChEBI" id="CHEBI:15343"/>
        <dbReference type="ChEBI" id="CHEBI:57305"/>
        <dbReference type="ChEBI" id="CHEBI:57926"/>
        <dbReference type="EC" id="4.1.2.48"/>
    </reaction>
</comment>
<dbReference type="GO" id="GO:0006545">
    <property type="term" value="P:glycine biosynthetic process"/>
    <property type="evidence" value="ECO:0007669"/>
    <property type="project" value="TreeGrafter"/>
</dbReference>
<dbReference type="PIRSF" id="PIRSF017617">
    <property type="entry name" value="Thr_aldolase"/>
    <property type="match status" value="1"/>
</dbReference>
<evidence type="ECO:0000256" key="4">
    <source>
        <dbReference type="ARBA" id="ARBA00023239"/>
    </source>
</evidence>
<comment type="cofactor">
    <cofactor evidence="1">
        <name>pyridoxal 5'-phosphate</name>
        <dbReference type="ChEBI" id="CHEBI:597326"/>
    </cofactor>
</comment>
<dbReference type="InterPro" id="IPR015421">
    <property type="entry name" value="PyrdxlP-dep_Trfase_major"/>
</dbReference>
<reference evidence="11" key="1">
    <citation type="journal article" date="2021" name="Open Biol.">
        <title>Shared evolutionary footprints suggest mitochondrial oxidative damage underlies multiple complex I losses in fungi.</title>
        <authorList>
            <person name="Schikora-Tamarit M.A."/>
            <person name="Marcet-Houben M."/>
            <person name="Nosek J."/>
            <person name="Gabaldon T."/>
        </authorList>
    </citation>
    <scope>NUCLEOTIDE SEQUENCE</scope>
    <source>
        <strain evidence="11">CBS2887</strain>
    </source>
</reference>
<name>A0A9P8PKF3_WICPI</name>
<keyword evidence="12" id="KW-1185">Reference proteome</keyword>
<dbReference type="GO" id="GO:0005829">
    <property type="term" value="C:cytosol"/>
    <property type="evidence" value="ECO:0007669"/>
    <property type="project" value="TreeGrafter"/>
</dbReference>
<dbReference type="EC" id="4.1.2.48" evidence="8"/>
<dbReference type="Proteomes" id="UP000774326">
    <property type="component" value="Unassembled WGS sequence"/>
</dbReference>
<evidence type="ECO:0000259" key="10">
    <source>
        <dbReference type="Pfam" id="PF01212"/>
    </source>
</evidence>
<evidence type="ECO:0000256" key="7">
    <source>
        <dbReference type="ARBA" id="ARBA00060555"/>
    </source>
</evidence>
<feature type="modified residue" description="N6-(pyridoxal phosphate)lysine" evidence="9">
    <location>
        <position position="210"/>
    </location>
</feature>
<protein>
    <recommendedName>
        <fullName evidence="8">low-specificity L-threonine aldolase</fullName>
        <ecNumber evidence="8">4.1.2.48</ecNumber>
    </recommendedName>
</protein>
<keyword evidence="3" id="KW-0663">Pyridoxal phosphate</keyword>
<dbReference type="FunFam" id="3.40.640.10:FF:000030">
    <property type="entry name" value="Low-specificity L-threonine aldolase"/>
    <property type="match status" value="1"/>
</dbReference>
<comment type="pathway">
    <text evidence="7">Amino-acid degradation; L-threonine degradation via aldolase pathway; acetaldehyde and glycine from L-threonine: step 1/1.</text>
</comment>
<proteinExistence type="inferred from homology"/>
<sequence>MSTSTRFNPASVDFRSDTATTPTQSMLESVLQASIGDDVNNEDDDINELQDYVAQLTGKEAGLYVVSGTMSNQLAIRTHLLTPPSSLICDYRAHIVVDESAGIAQLSNAMPYGIVPSNGKYLTLEDICARVVPDFGNIHFAPTKLISLENTLHGEVYPFEELQRISKFFRGKGFKLHCDGARLWNAHVATGIPLSQYGELFDTISLCLSKSLGAPVGSVLVGDKEFITKALHFRKQIGGGIRQGGMLARMAMIAIKENLPKLAKVNQVTKEVAKRLEANGLVIRESVDTNFIFIDYTKTPIENETLDLIAKREKINVWPQRIAFHYQNIEDQEVLDKLVKVFTEAFELTRDTPELMQKHKDIVFTMEY</sequence>
<dbReference type="OrthoDB" id="10261951at2759"/>
<dbReference type="PANTHER" id="PTHR48097:SF9">
    <property type="entry name" value="L-THREONINE ALDOLASE"/>
    <property type="match status" value="1"/>
</dbReference>
<dbReference type="InterPro" id="IPR015424">
    <property type="entry name" value="PyrdxlP-dep_Trfase"/>
</dbReference>
<dbReference type="SUPFAM" id="SSF53383">
    <property type="entry name" value="PLP-dependent transferases"/>
    <property type="match status" value="1"/>
</dbReference>
<comment type="catalytic activity">
    <reaction evidence="6">
        <text>L-allo-threonine = acetaldehyde + glycine</text>
        <dbReference type="Rhea" id="RHEA:26209"/>
        <dbReference type="ChEBI" id="CHEBI:15343"/>
        <dbReference type="ChEBI" id="CHEBI:57305"/>
        <dbReference type="ChEBI" id="CHEBI:58585"/>
        <dbReference type="EC" id="4.1.2.48"/>
    </reaction>
</comment>
<dbReference type="Pfam" id="PF01212">
    <property type="entry name" value="Beta_elim_lyase"/>
    <property type="match status" value="1"/>
</dbReference>
<feature type="domain" description="Aromatic amino acid beta-eliminating lyase/threonine aldolase" evidence="10">
    <location>
        <begin position="13"/>
        <end position="296"/>
    </location>
</feature>
<accession>A0A9P8PKF3</accession>
<dbReference type="InterPro" id="IPR023603">
    <property type="entry name" value="Low_specificity_L-TA-like"/>
</dbReference>
<keyword evidence="4" id="KW-0456">Lyase</keyword>
<comment type="similarity">
    <text evidence="2">Belongs to the threonine aldolase family.</text>
</comment>
<evidence type="ECO:0000256" key="2">
    <source>
        <dbReference type="ARBA" id="ARBA00006966"/>
    </source>
</evidence>